<gene>
    <name evidence="6" type="ORF">FUT82_03260</name>
</gene>
<dbReference type="InterPro" id="IPR038722">
    <property type="entry name" value="Ner_HTH_dom"/>
</dbReference>
<keyword evidence="4" id="KW-0804">Transcription</keyword>
<keyword evidence="3" id="KW-0238">DNA-binding</keyword>
<dbReference type="EMBL" id="CP042817">
    <property type="protein sequence ID" value="QEJ97099.1"/>
    <property type="molecule type" value="Genomic_DNA"/>
</dbReference>
<dbReference type="InterPro" id="IPR010982">
    <property type="entry name" value="Lambda_DNA-bd_dom_sf"/>
</dbReference>
<evidence type="ECO:0000256" key="4">
    <source>
        <dbReference type="ARBA" id="ARBA00023163"/>
    </source>
</evidence>
<evidence type="ECO:0000313" key="6">
    <source>
        <dbReference type="EMBL" id="QEJ97099.1"/>
    </source>
</evidence>
<protein>
    <submittedName>
        <fullName evidence="6">Transcriptional regulator</fullName>
    </submittedName>
</protein>
<evidence type="ECO:0000259" key="5">
    <source>
        <dbReference type="PROSITE" id="PS50943"/>
    </source>
</evidence>
<evidence type="ECO:0000256" key="3">
    <source>
        <dbReference type="ARBA" id="ARBA00023125"/>
    </source>
</evidence>
<evidence type="ECO:0000256" key="1">
    <source>
        <dbReference type="ARBA" id="ARBA00006157"/>
    </source>
</evidence>
<proteinExistence type="inferred from homology"/>
<keyword evidence="2" id="KW-0805">Transcription regulation</keyword>
<dbReference type="SUPFAM" id="SSF47413">
    <property type="entry name" value="lambda repressor-like DNA-binding domains"/>
    <property type="match status" value="1"/>
</dbReference>
<accession>A0AAE6IRS3</accession>
<comment type="similarity">
    <text evidence="1">Belongs to the ner transcriptional regulatory family.</text>
</comment>
<organism evidence="6 7">
    <name type="scientific">Treponema phagedenis</name>
    <dbReference type="NCBI Taxonomy" id="162"/>
    <lineage>
        <taxon>Bacteria</taxon>
        <taxon>Pseudomonadati</taxon>
        <taxon>Spirochaetota</taxon>
        <taxon>Spirochaetia</taxon>
        <taxon>Spirochaetales</taxon>
        <taxon>Treponemataceae</taxon>
        <taxon>Treponema</taxon>
    </lineage>
</organism>
<evidence type="ECO:0000256" key="2">
    <source>
        <dbReference type="ARBA" id="ARBA00023015"/>
    </source>
</evidence>
<dbReference type="Proteomes" id="UP000323594">
    <property type="component" value="Chromosome"/>
</dbReference>
<evidence type="ECO:0000313" key="7">
    <source>
        <dbReference type="Proteomes" id="UP000323594"/>
    </source>
</evidence>
<feature type="domain" description="HTH cro/C1-type" evidence="5">
    <location>
        <begin position="45"/>
        <end position="88"/>
    </location>
</feature>
<dbReference type="Gene3D" id="1.10.260.40">
    <property type="entry name" value="lambda repressor-like DNA-binding domains"/>
    <property type="match status" value="1"/>
</dbReference>
<dbReference type="Pfam" id="PF13693">
    <property type="entry name" value="HTH_35"/>
    <property type="match status" value="1"/>
</dbReference>
<name>A0AAE6IRS3_TREPH</name>
<dbReference type="PROSITE" id="PS50943">
    <property type="entry name" value="HTH_CROC1"/>
    <property type="match status" value="1"/>
</dbReference>
<dbReference type="GO" id="GO:0003677">
    <property type="term" value="F:DNA binding"/>
    <property type="evidence" value="ECO:0007669"/>
    <property type="project" value="UniProtKB-KW"/>
</dbReference>
<reference evidence="6 7" key="1">
    <citation type="submission" date="2019-08" db="EMBL/GenBank/DDBJ databases">
        <authorList>
            <person name="Kuhnert P."/>
        </authorList>
    </citation>
    <scope>NUCLEOTIDE SEQUENCE [LARGE SCALE GENOMIC DNA]</scope>
    <source>
        <strain evidence="6 7">B36.5</strain>
    </source>
</reference>
<dbReference type="InterPro" id="IPR001387">
    <property type="entry name" value="Cro/C1-type_HTH"/>
</dbReference>
<dbReference type="RefSeq" id="WP_148878620.1">
    <property type="nucleotide sequence ID" value="NZ_CP042813.1"/>
</dbReference>
<sequence>MDNSTVPLDDFLILEKYGVTSRPYPFDLERKQKVERAMFDAGIRSVSELAKRLKMNYTSLSEIINGTRLSRKAETRIAAFLKRPAAELFPVRTPLELAKMNKKQIESNGGRVA</sequence>
<dbReference type="AlphaFoldDB" id="A0AAE6IRS3"/>